<name>A0A225W2X3_9STRA</name>
<reference evidence="2" key="1">
    <citation type="submission" date="2017-03" db="EMBL/GenBank/DDBJ databases">
        <title>Phytopthora megakarya and P. palmivora, two closely related causual agents of cacao black pod achieved similar genome size and gene model numbers by different mechanisms.</title>
        <authorList>
            <person name="Ali S."/>
            <person name="Shao J."/>
            <person name="Larry D.J."/>
            <person name="Kronmiller B."/>
            <person name="Shen D."/>
            <person name="Strem M.D."/>
            <person name="Melnick R.L."/>
            <person name="Guiltinan M.J."/>
            <person name="Tyler B.M."/>
            <person name="Meinhardt L.W."/>
            <person name="Bailey B.A."/>
        </authorList>
    </citation>
    <scope>NUCLEOTIDE SEQUENCE [LARGE SCALE GENOMIC DNA]</scope>
    <source>
        <strain evidence="2">zdho120</strain>
    </source>
</reference>
<sequence>MFGERFLAVIHDIWRKNNKSDIVGASLAFIGHDWTWHLVARLATVKNDGHDEGRLVILKLRLLYNYFNNGIRLDALENNQTAMGLPVLKTAGDGGHTFYLSELTLSEAQQEIIVTSNMLVFLKLAEAKPQSEGFYIHDFSIPRAATTATTLTRAACSKVKFSEPAKICIVRTLAQLRTRFPVADVGTALTLLLDPQSKNCVKGLIQDLGQPADTLSVFAVDRLKEEHLRLVKAQTSRHGSSPKPDLETADSDLEDAFQKRIFSTGV</sequence>
<protein>
    <submittedName>
        <fullName evidence="1">Uncharacterized protein</fullName>
    </submittedName>
</protein>
<evidence type="ECO:0000313" key="2">
    <source>
        <dbReference type="Proteomes" id="UP000198211"/>
    </source>
</evidence>
<dbReference type="EMBL" id="NBNE01001958">
    <property type="protein sequence ID" value="OWZ12046.1"/>
    <property type="molecule type" value="Genomic_DNA"/>
</dbReference>
<proteinExistence type="predicted"/>
<dbReference type="AlphaFoldDB" id="A0A225W2X3"/>
<dbReference type="Proteomes" id="UP000198211">
    <property type="component" value="Unassembled WGS sequence"/>
</dbReference>
<keyword evidence="2" id="KW-1185">Reference proteome</keyword>
<organism evidence="1 2">
    <name type="scientific">Phytophthora megakarya</name>
    <dbReference type="NCBI Taxonomy" id="4795"/>
    <lineage>
        <taxon>Eukaryota</taxon>
        <taxon>Sar</taxon>
        <taxon>Stramenopiles</taxon>
        <taxon>Oomycota</taxon>
        <taxon>Peronosporomycetes</taxon>
        <taxon>Peronosporales</taxon>
        <taxon>Peronosporaceae</taxon>
        <taxon>Phytophthora</taxon>
    </lineage>
</organism>
<gene>
    <name evidence="1" type="ORF">PHMEG_00014850</name>
</gene>
<evidence type="ECO:0000313" key="1">
    <source>
        <dbReference type="EMBL" id="OWZ12046.1"/>
    </source>
</evidence>
<accession>A0A225W2X3</accession>
<comment type="caution">
    <text evidence="1">The sequence shown here is derived from an EMBL/GenBank/DDBJ whole genome shotgun (WGS) entry which is preliminary data.</text>
</comment>